<dbReference type="Pfam" id="PF18027">
    <property type="entry name" value="Pepdidase_M14_N"/>
    <property type="match status" value="1"/>
</dbReference>
<feature type="active site" description="Proton donor/acceptor" evidence="3">
    <location>
        <position position="389"/>
    </location>
</feature>
<feature type="region of interest" description="Disordered" evidence="4">
    <location>
        <begin position="468"/>
        <end position="497"/>
    </location>
</feature>
<dbReference type="GO" id="GO:0008270">
    <property type="term" value="F:zinc ion binding"/>
    <property type="evidence" value="ECO:0007669"/>
    <property type="project" value="InterPro"/>
</dbReference>
<protein>
    <recommendedName>
        <fullName evidence="5">Peptidase M14 domain-containing protein</fullName>
    </recommendedName>
</protein>
<comment type="caution">
    <text evidence="6">The sequence shown here is derived from an EMBL/GenBank/DDBJ whole genome shotgun (WGS) entry which is preliminary data.</text>
</comment>
<feature type="region of interest" description="Disordered" evidence="4">
    <location>
        <begin position="605"/>
        <end position="658"/>
    </location>
</feature>
<dbReference type="PANTHER" id="PTHR12756:SF9">
    <property type="entry name" value="CYTOSOLIC CARBOXYPEPTIDASE 6"/>
    <property type="match status" value="1"/>
</dbReference>
<evidence type="ECO:0000256" key="2">
    <source>
        <dbReference type="ARBA" id="ARBA00005988"/>
    </source>
</evidence>
<evidence type="ECO:0000259" key="5">
    <source>
        <dbReference type="PROSITE" id="PS52035"/>
    </source>
</evidence>
<accession>A0A8J5Y189</accession>
<dbReference type="PANTHER" id="PTHR12756">
    <property type="entry name" value="CYTOSOLIC CARBOXYPEPTIDASE"/>
    <property type="match status" value="1"/>
</dbReference>
<dbReference type="GO" id="GO:0006508">
    <property type="term" value="P:proteolysis"/>
    <property type="evidence" value="ECO:0007669"/>
    <property type="project" value="InterPro"/>
</dbReference>
<organism evidence="6 7">
    <name type="scientific">Diacronema lutheri</name>
    <name type="common">Unicellular marine alga</name>
    <name type="synonym">Monochrysis lutheri</name>
    <dbReference type="NCBI Taxonomy" id="2081491"/>
    <lineage>
        <taxon>Eukaryota</taxon>
        <taxon>Haptista</taxon>
        <taxon>Haptophyta</taxon>
        <taxon>Pavlovophyceae</taxon>
        <taxon>Pavlovales</taxon>
        <taxon>Pavlovaceae</taxon>
        <taxon>Diacronema</taxon>
    </lineage>
</organism>
<dbReference type="InterPro" id="IPR000834">
    <property type="entry name" value="Peptidase_M14"/>
</dbReference>
<evidence type="ECO:0000256" key="1">
    <source>
        <dbReference type="ARBA" id="ARBA00001947"/>
    </source>
</evidence>
<dbReference type="InterPro" id="IPR040626">
    <property type="entry name" value="Pepdidase_M14_N"/>
</dbReference>
<gene>
    <name evidence="6" type="ORF">KFE25_005935</name>
</gene>
<keyword evidence="7" id="KW-1185">Reference proteome</keyword>
<dbReference type="InterPro" id="IPR050821">
    <property type="entry name" value="Cytosolic_carboxypeptidase"/>
</dbReference>
<comment type="similarity">
    <text evidence="2 3">Belongs to the peptidase M14 family.</text>
</comment>
<evidence type="ECO:0000313" key="7">
    <source>
        <dbReference type="Proteomes" id="UP000751190"/>
    </source>
</evidence>
<dbReference type="AlphaFoldDB" id="A0A8J5Y189"/>
<dbReference type="Gene3D" id="3.40.630.10">
    <property type="entry name" value="Zn peptidases"/>
    <property type="match status" value="1"/>
</dbReference>
<dbReference type="PROSITE" id="PS52035">
    <property type="entry name" value="PEPTIDASE_M14"/>
    <property type="match status" value="1"/>
</dbReference>
<evidence type="ECO:0000256" key="4">
    <source>
        <dbReference type="SAM" id="MobiDB-lite"/>
    </source>
</evidence>
<feature type="domain" description="Peptidase M14" evidence="5">
    <location>
        <begin position="137"/>
        <end position="424"/>
    </location>
</feature>
<dbReference type="Proteomes" id="UP000751190">
    <property type="component" value="Unassembled WGS sequence"/>
</dbReference>
<dbReference type="GO" id="GO:0004181">
    <property type="term" value="F:metallocarboxypeptidase activity"/>
    <property type="evidence" value="ECO:0007669"/>
    <property type="project" value="InterPro"/>
</dbReference>
<reference evidence="6" key="1">
    <citation type="submission" date="2021-05" db="EMBL/GenBank/DDBJ databases">
        <title>The genome of the haptophyte Pavlova lutheri (Diacronema luteri, Pavlovales) - a model for lipid biosynthesis in eukaryotic algae.</title>
        <authorList>
            <person name="Hulatt C.J."/>
            <person name="Posewitz M.C."/>
        </authorList>
    </citation>
    <scope>NUCLEOTIDE SEQUENCE</scope>
    <source>
        <strain evidence="6">NIVA-4/92</strain>
    </source>
</reference>
<comment type="cofactor">
    <cofactor evidence="1">
        <name>Zn(2+)</name>
        <dbReference type="ChEBI" id="CHEBI:29105"/>
    </cofactor>
</comment>
<name>A0A8J5Y189_DIALT</name>
<proteinExistence type="inferred from homology"/>
<sequence>MADMDPGNERPKGFLLFDGSFESGNLGQVTRVNALEWDVSIRADTLNPRFRVWYHFSVSNMLAGQKALINVTNFSKTKSLYRDGMTPVVRSTSRPKWERLPDKHVYYYRSPRHDGAYVLSVALAFDRAETYHFAYCYPYTYGALQQLLQQLDSLNLPFYRRDCLCRTLQHRRLDVLTISSAENLAHLDSLGECGGPREVCAHAPGGRRLPVIFVSARVHPGETPSSFMMHGLIAWALSADPSAVRLRSLCALKLVPMVNADGVALGNYRSSSLGVDLNRHWQSPSEWASPTIYALKQLMGRYARADALKVSLCVDLHAHSTVTSGFLFCNAGDDPDGFEREAAFPRALGSACRDFSFASSKFCADPAKAGTGRRALSDMLGGACCYTLEVSFFASADGGKLAPYTQRDFCTLGARIGVALHDYNLQQQQVTSSAGPGHSFLGARCPNWACLAVAAGADAQRAGEAANGADARTGACRRKEGAAAPGHRPPGSQRGAAVLGAPGARVAAAAPVLGCRVAGGAWSASSSNAAIWASVGGEPPAERRRRAVRAASTTAAPLAAAVTPSACRFGWAGAKTGTLPVAGDGLASVALEPHVRMLGRPLGAERERGGALGPPLGNASADAHGEAAGPAAGVARSRSHSAHAPRPRHSVSTTPSVS</sequence>
<feature type="compositionally biased region" description="Low complexity" evidence="4">
    <location>
        <begin position="617"/>
        <end position="635"/>
    </location>
</feature>
<dbReference type="Pfam" id="PF00246">
    <property type="entry name" value="Peptidase_M14"/>
    <property type="match status" value="1"/>
</dbReference>
<dbReference type="EMBL" id="JAGTXO010000002">
    <property type="protein sequence ID" value="KAG8469480.1"/>
    <property type="molecule type" value="Genomic_DNA"/>
</dbReference>
<dbReference type="SUPFAM" id="SSF53187">
    <property type="entry name" value="Zn-dependent exopeptidases"/>
    <property type="match status" value="1"/>
</dbReference>
<dbReference type="OrthoDB" id="10253041at2759"/>
<evidence type="ECO:0000313" key="6">
    <source>
        <dbReference type="EMBL" id="KAG8469480.1"/>
    </source>
</evidence>
<evidence type="ECO:0000256" key="3">
    <source>
        <dbReference type="PROSITE-ProRule" id="PRU01379"/>
    </source>
</evidence>
<feature type="compositionally biased region" description="Basic residues" evidence="4">
    <location>
        <begin position="637"/>
        <end position="649"/>
    </location>
</feature>
<dbReference type="Gene3D" id="2.60.40.3120">
    <property type="match status" value="1"/>
</dbReference>